<dbReference type="EMBL" id="LT629739">
    <property type="protein sequence ID" value="SDS02968.1"/>
    <property type="molecule type" value="Genomic_DNA"/>
</dbReference>
<dbReference type="SUPFAM" id="SSF56349">
    <property type="entry name" value="DNA breaking-rejoining enzymes"/>
    <property type="match status" value="1"/>
</dbReference>
<organism evidence="2 3">
    <name type="scientific">Brevibacterium sandarakinum</name>
    <dbReference type="NCBI Taxonomy" id="629680"/>
    <lineage>
        <taxon>Bacteria</taxon>
        <taxon>Bacillati</taxon>
        <taxon>Actinomycetota</taxon>
        <taxon>Actinomycetes</taxon>
        <taxon>Micrococcales</taxon>
        <taxon>Brevibacteriaceae</taxon>
        <taxon>Brevibacterium</taxon>
    </lineage>
</organism>
<feature type="domain" description="RNA polymerase sigma-70 region 2" evidence="1">
    <location>
        <begin position="25"/>
        <end position="84"/>
    </location>
</feature>
<sequence length="662" mass="72475">MDAVDVCGRLLIKIQCGNTGAFEELFNNHSRILMATILRIVKNRALAEEVLQECFAEAWIRCHGFDPQRGTGRAWLVTLSRRRANMAPCDSCSQPSITSRIMVDGTRLCISCVNRLPQNFGTCARCGRTKQIGSERPEGILCRTCRMKERSGTCTRCGHVRPCRFAGTARAICENCALSKEPCSQCRRNKVPANRLADGGSLCATCSPKVIEACADCGKDRQVRARVDGAPYCWECGERNPLFHQNCLRCGRFEYLSKLGLCPFCKAADLVDSLFEGGPSPVANGRDLLREALRAAPPQAVFTLFQRRKSVAVLRSLIAHPGGISHDSLSQVASGSAEVVVRAFLVEHGVLAWRDENLARLEAWIAATADEVADPSERRAFLQFGRWRHLSRLRRQMDPAGNGQVSGIRTELGHIIEVIGWLRSRGSSIEGVNQSLVDNWLSRGPGTRIRVKHFLTWCYENKLASAKVTIPASRATALTVAGLTSTDIWTVLDKFLDPSKMISGQTRLAGCLLLIYGIRLGRVAELRLSDLREHDGKYSILIGTHPLELPSSLDIAAIHAQHDRSAPRLTTPAMEDDWLFPGGVPGRHLTPTSLAARLRKLGVRNPTKFRKAALTPLAISLPAPVLSRLLGLSISTATTWTTAVSSSNASYAAARLSTPPGE</sequence>
<dbReference type="STRING" id="629680.SAMN04489751_1060"/>
<dbReference type="Proteomes" id="UP000199700">
    <property type="component" value="Chromosome"/>
</dbReference>
<dbReference type="Pfam" id="PF04542">
    <property type="entry name" value="Sigma70_r2"/>
    <property type="match status" value="1"/>
</dbReference>
<dbReference type="InterPro" id="IPR011010">
    <property type="entry name" value="DNA_brk_join_enz"/>
</dbReference>
<reference evidence="2" key="1">
    <citation type="submission" date="2016-10" db="EMBL/GenBank/DDBJ databases">
        <authorList>
            <person name="Varghese N."/>
            <person name="Submissions S."/>
        </authorList>
    </citation>
    <scope>NUCLEOTIDE SEQUENCE [LARGE SCALE GENOMIC DNA]</scope>
    <source>
        <strain evidence="2">DSM 22082</strain>
    </source>
</reference>
<proteinExistence type="predicted"/>
<dbReference type="SUPFAM" id="SSF88946">
    <property type="entry name" value="Sigma2 domain of RNA polymerase sigma factors"/>
    <property type="match status" value="1"/>
</dbReference>
<dbReference type="InterPro" id="IPR013325">
    <property type="entry name" value="RNA_pol_sigma_r2"/>
</dbReference>
<protein>
    <submittedName>
        <fullName evidence="2">Sigma-70 region 2</fullName>
    </submittedName>
</protein>
<dbReference type="GO" id="GO:0003677">
    <property type="term" value="F:DNA binding"/>
    <property type="evidence" value="ECO:0007669"/>
    <property type="project" value="InterPro"/>
</dbReference>
<evidence type="ECO:0000259" key="1">
    <source>
        <dbReference type="Pfam" id="PF04542"/>
    </source>
</evidence>
<name>A0A1H1NVG9_BRESA</name>
<accession>A0A1H1NVG9</accession>
<dbReference type="GO" id="GO:0006352">
    <property type="term" value="P:DNA-templated transcription initiation"/>
    <property type="evidence" value="ECO:0007669"/>
    <property type="project" value="InterPro"/>
</dbReference>
<dbReference type="AlphaFoldDB" id="A0A1H1NVG9"/>
<dbReference type="Gene3D" id="1.10.1740.10">
    <property type="match status" value="1"/>
</dbReference>
<evidence type="ECO:0000313" key="2">
    <source>
        <dbReference type="EMBL" id="SDS02968.1"/>
    </source>
</evidence>
<evidence type="ECO:0000313" key="3">
    <source>
        <dbReference type="Proteomes" id="UP000199700"/>
    </source>
</evidence>
<dbReference type="OrthoDB" id="3405537at2"/>
<dbReference type="GO" id="GO:0003700">
    <property type="term" value="F:DNA-binding transcription factor activity"/>
    <property type="evidence" value="ECO:0007669"/>
    <property type="project" value="InterPro"/>
</dbReference>
<keyword evidence="3" id="KW-1185">Reference proteome</keyword>
<dbReference type="InterPro" id="IPR007627">
    <property type="entry name" value="RNA_pol_sigma70_r2"/>
</dbReference>
<gene>
    <name evidence="2" type="ORF">SAMN04489751_1060</name>
</gene>